<feature type="compositionally biased region" description="Polar residues" evidence="1">
    <location>
        <begin position="1"/>
        <end position="20"/>
    </location>
</feature>
<dbReference type="RefSeq" id="XP_066829939.1">
    <property type="nucleotide sequence ID" value="XM_066973064.1"/>
</dbReference>
<keyword evidence="4" id="KW-1185">Reference proteome</keyword>
<proteinExistence type="predicted"/>
<dbReference type="EMBL" id="OZ022407">
    <property type="protein sequence ID" value="CAK9438777.1"/>
    <property type="molecule type" value="Genomic_DNA"/>
</dbReference>
<name>A0ABP0ZRB7_9ASCO</name>
<feature type="region of interest" description="Disordered" evidence="1">
    <location>
        <begin position="1"/>
        <end position="30"/>
    </location>
</feature>
<feature type="transmembrane region" description="Helical" evidence="2">
    <location>
        <begin position="208"/>
        <end position="228"/>
    </location>
</feature>
<keyword evidence="2" id="KW-0812">Transmembrane</keyword>
<organism evidence="3 4">
    <name type="scientific">Lodderomyces beijingensis</name>
    <dbReference type="NCBI Taxonomy" id="1775926"/>
    <lineage>
        <taxon>Eukaryota</taxon>
        <taxon>Fungi</taxon>
        <taxon>Dikarya</taxon>
        <taxon>Ascomycota</taxon>
        <taxon>Saccharomycotina</taxon>
        <taxon>Pichiomycetes</taxon>
        <taxon>Debaryomycetaceae</taxon>
        <taxon>Candida/Lodderomyces clade</taxon>
        <taxon>Lodderomyces</taxon>
    </lineage>
</organism>
<evidence type="ECO:0000256" key="1">
    <source>
        <dbReference type="SAM" id="MobiDB-lite"/>
    </source>
</evidence>
<reference evidence="3 4" key="1">
    <citation type="submission" date="2024-03" db="EMBL/GenBank/DDBJ databases">
        <authorList>
            <person name="Brejova B."/>
        </authorList>
    </citation>
    <scope>NUCLEOTIDE SEQUENCE [LARGE SCALE GENOMIC DNA]</scope>
    <source>
        <strain evidence="3 4">CBS 14171</strain>
    </source>
</reference>
<protein>
    <submittedName>
        <fullName evidence="3">Uncharacterized protein</fullName>
    </submittedName>
</protein>
<accession>A0ABP0ZRB7</accession>
<feature type="transmembrane region" description="Helical" evidence="2">
    <location>
        <begin position="141"/>
        <end position="161"/>
    </location>
</feature>
<evidence type="ECO:0000313" key="3">
    <source>
        <dbReference type="EMBL" id="CAK9438777.1"/>
    </source>
</evidence>
<keyword evidence="2" id="KW-1133">Transmembrane helix</keyword>
<gene>
    <name evidence="3" type="ORF">LODBEIA_P30010</name>
</gene>
<keyword evidence="2" id="KW-0472">Membrane</keyword>
<dbReference type="GeneID" id="92208197"/>
<sequence>MSTAPFNNNIPGSFPGTESPSYPPGPSANSAQLASQVTEHKLESKFISNQAVYRKTKDQHDILRQLEAVCYLLIFYQFVRFCYCACIIPTLCHIVQVALVNYNLAISTDGETFLQILFEDEDAESRIDSLRSKLPRFLHSLYVKTIFVLLYHTLFVCTWMVSLVNEEKVAELSTGTWWFVSFIGEEVPRISPHESFATKIVKLGLPQLLVLDLIILFIQLVSFQCIFWQSATFSGRSANEKEVYLIRGKNVGVGIAGDASVEDYGHGVILALKVRLYETLKFESFFQSEGSTQI</sequence>
<evidence type="ECO:0000256" key="2">
    <source>
        <dbReference type="SAM" id="Phobius"/>
    </source>
</evidence>
<dbReference type="Proteomes" id="UP001497383">
    <property type="component" value="Chromosome 3"/>
</dbReference>
<evidence type="ECO:0000313" key="4">
    <source>
        <dbReference type="Proteomes" id="UP001497383"/>
    </source>
</evidence>